<organism evidence="1 2">
    <name type="scientific">Rubrivivax rivuli</name>
    <dbReference type="NCBI Taxonomy" id="1862385"/>
    <lineage>
        <taxon>Bacteria</taxon>
        <taxon>Pseudomonadati</taxon>
        <taxon>Pseudomonadota</taxon>
        <taxon>Betaproteobacteria</taxon>
        <taxon>Burkholderiales</taxon>
        <taxon>Sphaerotilaceae</taxon>
        <taxon>Rubrivivax</taxon>
    </lineage>
</organism>
<comment type="caution">
    <text evidence="1">The sequence shown here is derived from an EMBL/GenBank/DDBJ whole genome shotgun (WGS) entry which is preliminary data.</text>
</comment>
<dbReference type="Gene3D" id="3.50.50.60">
    <property type="entry name" value="FAD/NAD(P)-binding domain"/>
    <property type="match status" value="1"/>
</dbReference>
<dbReference type="Pfam" id="PF13450">
    <property type="entry name" value="NAD_binding_8"/>
    <property type="match status" value="1"/>
</dbReference>
<protein>
    <submittedName>
        <fullName evidence="1">NAD(P)/FAD-dependent oxidoreductase</fullName>
    </submittedName>
</protein>
<accession>A0A437RAL8</accession>
<evidence type="ECO:0000313" key="2">
    <source>
        <dbReference type="Proteomes" id="UP000285575"/>
    </source>
</evidence>
<sequence>MPALQTDYLVIGAGATGLAFADTLLAHSDAHITFVDRRALPGGHWNDAYPFVTLHQPSAFYGVNSLPLGSGRKDTLGPNAGLYEQATGAEVCSYFQQVMQRRLLPSGRVHFLPLHECRGQPGERAQAVSLLSGAVTEITVRRRVVDAAHFMPEVPATTPPAYHVAAGVRLLSPTQLAQIGHPAQAAEPPAGYCIVGAGKTAMDTGVWLLSQGVPPERIHWVVPRDSWLVNRLTTQPGAEFFMASMGGMLDQMRAFAAARDVQDLFLRLESTGQMLRIDPTQTPRMFHYATLAEAEVRLLRQITQVIRRGRVQAIEPDALVMAQGRVAMPPGLVYVNCTASAVRARRNEPIFQPGRIVPQLVRVPLVTFSAAVCAYVEANYPDDATRNALCRPAPFPSGVEGYIAATLVSQMNQHAWNQDKALRDWMRGTRLDGFGQLAAEVSRDDAEKMAVLGELRQTLAPAMANAQRLLAGLQAPA</sequence>
<keyword evidence="2" id="KW-1185">Reference proteome</keyword>
<name>A0A437RAL8_9BURK</name>
<dbReference type="SUPFAM" id="SSF51905">
    <property type="entry name" value="FAD/NAD(P)-binding domain"/>
    <property type="match status" value="2"/>
</dbReference>
<evidence type="ECO:0000313" key="1">
    <source>
        <dbReference type="EMBL" id="RVU43752.1"/>
    </source>
</evidence>
<dbReference type="EMBL" id="SACR01000006">
    <property type="protein sequence ID" value="RVU43752.1"/>
    <property type="molecule type" value="Genomic_DNA"/>
</dbReference>
<dbReference type="InterPro" id="IPR036188">
    <property type="entry name" value="FAD/NAD-bd_sf"/>
</dbReference>
<dbReference type="AlphaFoldDB" id="A0A437RAL8"/>
<gene>
    <name evidence="1" type="ORF">EOE66_18935</name>
</gene>
<dbReference type="RefSeq" id="WP_128230310.1">
    <property type="nucleotide sequence ID" value="NZ_SACR01000006.1"/>
</dbReference>
<dbReference type="OrthoDB" id="9773233at2"/>
<proteinExistence type="predicted"/>
<reference evidence="1 2" key="1">
    <citation type="submission" date="2019-01" db="EMBL/GenBank/DDBJ databases">
        <authorList>
            <person name="Chen W.-M."/>
        </authorList>
    </citation>
    <scope>NUCLEOTIDE SEQUENCE [LARGE SCALE GENOMIC DNA]</scope>
    <source>
        <strain evidence="1 2">KYPY4</strain>
    </source>
</reference>
<dbReference type="Proteomes" id="UP000285575">
    <property type="component" value="Unassembled WGS sequence"/>
</dbReference>